<reference evidence="2" key="1">
    <citation type="submission" date="2020-03" db="EMBL/GenBank/DDBJ databases">
        <title>A high-quality chromosome-level genome assembly of a woody plant with both climbing and erect habits, Rhamnella rubrinervis.</title>
        <authorList>
            <person name="Lu Z."/>
            <person name="Yang Y."/>
            <person name="Zhu X."/>
            <person name="Sun Y."/>
        </authorList>
    </citation>
    <scope>NUCLEOTIDE SEQUENCE</scope>
    <source>
        <strain evidence="2">BYM</strain>
        <tissue evidence="2">Leaf</tissue>
    </source>
</reference>
<evidence type="ECO:0000313" key="2">
    <source>
        <dbReference type="EMBL" id="KAF3432497.1"/>
    </source>
</evidence>
<keyword evidence="1" id="KW-0472">Membrane</keyword>
<keyword evidence="1" id="KW-1133">Transmembrane helix</keyword>
<organism evidence="2 3">
    <name type="scientific">Rhamnella rubrinervis</name>
    <dbReference type="NCBI Taxonomy" id="2594499"/>
    <lineage>
        <taxon>Eukaryota</taxon>
        <taxon>Viridiplantae</taxon>
        <taxon>Streptophyta</taxon>
        <taxon>Embryophyta</taxon>
        <taxon>Tracheophyta</taxon>
        <taxon>Spermatophyta</taxon>
        <taxon>Magnoliopsida</taxon>
        <taxon>eudicotyledons</taxon>
        <taxon>Gunneridae</taxon>
        <taxon>Pentapetalae</taxon>
        <taxon>rosids</taxon>
        <taxon>fabids</taxon>
        <taxon>Rosales</taxon>
        <taxon>Rhamnaceae</taxon>
        <taxon>rhamnoid group</taxon>
        <taxon>Rhamneae</taxon>
        <taxon>Rhamnella</taxon>
    </lineage>
</organism>
<name>A0A8K0DK06_9ROSA</name>
<feature type="transmembrane region" description="Helical" evidence="1">
    <location>
        <begin position="79"/>
        <end position="98"/>
    </location>
</feature>
<proteinExistence type="predicted"/>
<keyword evidence="1" id="KW-0812">Transmembrane</keyword>
<evidence type="ECO:0000313" key="3">
    <source>
        <dbReference type="Proteomes" id="UP000796880"/>
    </source>
</evidence>
<dbReference type="AlphaFoldDB" id="A0A8K0DK06"/>
<comment type="caution">
    <text evidence="2">The sequence shown here is derived from an EMBL/GenBank/DDBJ whole genome shotgun (WGS) entry which is preliminary data.</text>
</comment>
<dbReference type="OrthoDB" id="2016285at2759"/>
<evidence type="ECO:0000256" key="1">
    <source>
        <dbReference type="SAM" id="Phobius"/>
    </source>
</evidence>
<dbReference type="Proteomes" id="UP000796880">
    <property type="component" value="Unassembled WGS sequence"/>
</dbReference>
<dbReference type="EMBL" id="VOIH02000012">
    <property type="protein sequence ID" value="KAF3432497.1"/>
    <property type="molecule type" value="Genomic_DNA"/>
</dbReference>
<sequence length="99" mass="10734">MVDLMVNCGGASGASDVMDVTVDPRDSSTNDTWVHNATVKALSKAFPGQVNWKKMPDTNGENYLALTGPLPDLVSWSDMATSIMLFMMMMDSLYALIVV</sequence>
<gene>
    <name evidence="2" type="ORF">FNV43_RR27237</name>
</gene>
<accession>A0A8K0DK06</accession>
<protein>
    <submittedName>
        <fullName evidence="2">Uncharacterized protein</fullName>
    </submittedName>
</protein>
<keyword evidence="3" id="KW-1185">Reference proteome</keyword>